<feature type="compositionally biased region" description="Basic and acidic residues" evidence="1">
    <location>
        <begin position="787"/>
        <end position="799"/>
    </location>
</feature>
<comment type="caution">
    <text evidence="2">The sequence shown here is derived from an EMBL/GenBank/DDBJ whole genome shotgun (WGS) entry which is preliminary data.</text>
</comment>
<dbReference type="EMBL" id="JBHMBS010000005">
    <property type="protein sequence ID" value="MFB9676323.1"/>
    <property type="molecule type" value="Genomic_DNA"/>
</dbReference>
<feature type="region of interest" description="Disordered" evidence="1">
    <location>
        <begin position="787"/>
        <end position="808"/>
    </location>
</feature>
<sequence>MTVWDEVRNLVENGGLDELAARMVELDDAERREVARELPGYLRPARREAGTFDPWRRRGGRAEHLRVAGAGSLGGAAAAATWLNRRELAISPWETPGDTDALIRVISAREPGWRADLVNRLVLRIRTSTSPGLPLVLALLRGTGVTPPEHDPLVLGWLATPPSVGGLRRDPLLDTLLPRIFEAQGVGRALREERSDPPRAGSWLRALTVLSGEGRVSRETLVNGCVSRFLRGGDATDLRFFVRLHELLEPAPAEVEARARDYLRLLPAAPGPVAELALRHLRRLDRLDPADVTEALEGLLFRAEVGLVRTGLTWLDQTLRRSPERADELAPALASAFGHEAYAVQERAARLAVRHAAHLTPLGAETLRAALGALPPDLGGLLAGTVGGEAGPGWEPEVLVPPPLTPPDPVGAFPVPPGTVAELVRPRSSHDWRETERWLAGFVRFAAEDREELRAALTGSVHEIHDLYRCENWYAPHEWLTAIAAELVSPGADPGPAAREAPEVSEGWVFGSVMTGAREREGGELSFGGFLAGARDYVMRFLTGGDGDGRVTGPGEGRGLSRGMPPGIRSDAAGFEDVYSSIRIWSRPADPGEGGETVTTLETGDPSETGETGSFGWSGHDGATGHRVPYGGGAGHRVSQDGVAEHRVSHDEVARRHHAPEEIGPDRLPGEHDVSVPHRFVLRRCAEVLAALRTGTLPPVLLATPTRATGHLDPAAFLTRLEAVEAAGAEPLPADFQQALLRLPGTTDPETAARAGRLTSEAGRRAARWLAEGPVEPETRVRWRFTDNGNSRHTDEHEPPPGADLRPVPWVRAEPTGLSLVDELLGEVPHRNWDEHGRHMDWWPSVLPSHRDVVAASYVPHLLHSWYRPEVRPAHVEALAACDGPVGEPTALLLAFFLAQRDPDHGVRLVLRMAARGDLPSEALGGQLALLTNRGEVKLPHAVAGLGQAAGQGAHREVWEVIRAALPHVLPGKGERPRSGATDLVTLGVEVARWAGARGEIPGLAPPSRRSSSEFGRQCRRLHDYLVRP</sequence>
<organism evidence="2 3">
    <name type="scientific">Streptosporangium vulgare</name>
    <dbReference type="NCBI Taxonomy" id="46190"/>
    <lineage>
        <taxon>Bacteria</taxon>
        <taxon>Bacillati</taxon>
        <taxon>Actinomycetota</taxon>
        <taxon>Actinomycetes</taxon>
        <taxon>Streptosporangiales</taxon>
        <taxon>Streptosporangiaceae</taxon>
        <taxon>Streptosporangium</taxon>
    </lineage>
</organism>
<dbReference type="Proteomes" id="UP001589610">
    <property type="component" value="Unassembled WGS sequence"/>
</dbReference>
<accession>A0ABV5TF51</accession>
<evidence type="ECO:0000313" key="2">
    <source>
        <dbReference type="EMBL" id="MFB9676323.1"/>
    </source>
</evidence>
<evidence type="ECO:0000256" key="1">
    <source>
        <dbReference type="SAM" id="MobiDB-lite"/>
    </source>
</evidence>
<proteinExistence type="predicted"/>
<name>A0ABV5TF51_9ACTN</name>
<reference evidence="2 3" key="1">
    <citation type="submission" date="2024-09" db="EMBL/GenBank/DDBJ databases">
        <authorList>
            <person name="Sun Q."/>
            <person name="Mori K."/>
        </authorList>
    </citation>
    <scope>NUCLEOTIDE SEQUENCE [LARGE SCALE GENOMIC DNA]</scope>
    <source>
        <strain evidence="2 3">JCM 3028</strain>
    </source>
</reference>
<feature type="region of interest" description="Disordered" evidence="1">
    <location>
        <begin position="548"/>
        <end position="567"/>
    </location>
</feature>
<feature type="compositionally biased region" description="Gly residues" evidence="1">
    <location>
        <begin position="548"/>
        <end position="560"/>
    </location>
</feature>
<feature type="region of interest" description="Disordered" evidence="1">
    <location>
        <begin position="586"/>
        <end position="635"/>
    </location>
</feature>
<protein>
    <submittedName>
        <fullName evidence="2">DUF6493 family protein</fullName>
    </submittedName>
</protein>
<keyword evidence="3" id="KW-1185">Reference proteome</keyword>
<dbReference type="RefSeq" id="WP_386156343.1">
    <property type="nucleotide sequence ID" value="NZ_JBHMBS010000005.1"/>
</dbReference>
<evidence type="ECO:0000313" key="3">
    <source>
        <dbReference type="Proteomes" id="UP001589610"/>
    </source>
</evidence>
<gene>
    <name evidence="2" type="ORF">ACFFRH_12580</name>
</gene>